<keyword evidence="3" id="KW-0690">Ribosome biogenesis</keyword>
<keyword evidence="8 12" id="KW-0067">ATP-binding</keyword>
<evidence type="ECO:0000256" key="13">
    <source>
        <dbReference type="SAM" id="MobiDB-lite"/>
    </source>
</evidence>
<feature type="compositionally biased region" description="Acidic residues" evidence="13">
    <location>
        <begin position="701"/>
        <end position="711"/>
    </location>
</feature>
<evidence type="ECO:0000256" key="11">
    <source>
        <dbReference type="PROSITE-ProRule" id="PRU00552"/>
    </source>
</evidence>
<feature type="short sequence motif" description="Q motif" evidence="11">
    <location>
        <begin position="10"/>
        <end position="38"/>
    </location>
</feature>
<evidence type="ECO:0000256" key="1">
    <source>
        <dbReference type="ARBA" id="ARBA00004604"/>
    </source>
</evidence>
<feature type="region of interest" description="Disordered" evidence="13">
    <location>
        <begin position="120"/>
        <end position="159"/>
    </location>
</feature>
<feature type="compositionally biased region" description="Low complexity" evidence="13">
    <location>
        <begin position="668"/>
        <end position="695"/>
    </location>
</feature>
<sequence length="739" mass="81288">MEDVANAGEWESLQPALSAPILSALATLGFDQMTPVQAHTVPLFMKHRDVVVEAVTGSGKTLAFVIPVLEMLLRRYKDGRPLRRNQIGALVISPTRELAKQIYDVVTVFVDALRACADGYGGSDSEDGGEGKRNVDDDNDEDGDGDAEDGDGPRKQRGSFPALSHMLFIGGTDVRDDVRQFEARGAQIVIGTPGRLDDLLKRQTVFSCKELEVLVMDEADRLLDMGFEQQLNSIIRKLPKQRRTGLFSATMNEALNALVRTGLRNPVKVVIKVETRTPSSLQIGFMLVEPDAKLATLIQLLRVESESKFIVYFSTGACVDYFYKVLSHLDECREFMFFSLHGKMDPKRREAVYTKFTQAPSASALLCTDIAARGLDIPDVDWVVQFDPPQDPKAFAHRCGRTARLGRRGRAVVFLAPHEDTYVEFMRLRKVPMSAMRITASGAEMGDIPPDDSLQHADGDAAATEADPAPLTLDLNARLKTLALGDREVYENSITAFVSWVRAYNEHQANYIFRIKETNLASVARSFGLLRLPRMPELRTIKVTGFTPTQFDPDAIPFRNKTREKQRVAKLAAAKAQREQQDAEADGDGKDSASATKRGPKKKEAWSIQREAREKRTERRDKRERKRLAIAKAQTAEAVALAAAGGTLASDAAQSAPAQQVLGKRKQTAAAPTSATSTKSLKPATAAQATAKPAAGISLADNDDGDDLDFLDDYKAHKKEKRRKQKHANNGGGYMAADE</sequence>
<feature type="region of interest" description="Disordered" evidence="13">
    <location>
        <begin position="446"/>
        <end position="467"/>
    </location>
</feature>
<dbReference type="GO" id="GO:0016787">
    <property type="term" value="F:hydrolase activity"/>
    <property type="evidence" value="ECO:0007669"/>
    <property type="project" value="UniProtKB-KW"/>
</dbReference>
<dbReference type="PANTHER" id="PTHR47959:SF1">
    <property type="entry name" value="ATP-DEPENDENT RNA HELICASE DBPA"/>
    <property type="match status" value="1"/>
</dbReference>
<keyword evidence="9" id="KW-0694">RNA-binding</keyword>
<dbReference type="PROSITE" id="PS51195">
    <property type="entry name" value="Q_MOTIF"/>
    <property type="match status" value="1"/>
</dbReference>
<dbReference type="EC" id="3.6.4.13" evidence="2"/>
<evidence type="ECO:0000256" key="9">
    <source>
        <dbReference type="ARBA" id="ARBA00022884"/>
    </source>
</evidence>
<feature type="compositionally biased region" description="Acidic residues" evidence="13">
    <location>
        <begin position="137"/>
        <end position="150"/>
    </location>
</feature>
<evidence type="ECO:0000259" key="15">
    <source>
        <dbReference type="PROSITE" id="PS51194"/>
    </source>
</evidence>
<dbReference type="PROSITE" id="PS00039">
    <property type="entry name" value="DEAD_ATP_HELICASE"/>
    <property type="match status" value="1"/>
</dbReference>
<evidence type="ECO:0000259" key="16">
    <source>
        <dbReference type="PROSITE" id="PS51195"/>
    </source>
</evidence>
<dbReference type="SUPFAM" id="SSF52540">
    <property type="entry name" value="P-loop containing nucleoside triphosphate hydrolases"/>
    <property type="match status" value="1"/>
</dbReference>
<comment type="similarity">
    <text evidence="12">Belongs to the DEAD box helicase family.</text>
</comment>
<dbReference type="InterPro" id="IPR000629">
    <property type="entry name" value="RNA-helicase_DEAD-box_CS"/>
</dbReference>
<evidence type="ECO:0000256" key="5">
    <source>
        <dbReference type="ARBA" id="ARBA00022741"/>
    </source>
</evidence>
<evidence type="ECO:0000313" key="18">
    <source>
        <dbReference type="Proteomes" id="UP001527925"/>
    </source>
</evidence>
<dbReference type="SMART" id="SM00487">
    <property type="entry name" value="DEXDc"/>
    <property type="match status" value="1"/>
</dbReference>
<dbReference type="EMBL" id="JADGIZ020000022">
    <property type="protein sequence ID" value="KAL2915583.1"/>
    <property type="molecule type" value="Genomic_DNA"/>
</dbReference>
<dbReference type="Proteomes" id="UP001527925">
    <property type="component" value="Unassembled WGS sequence"/>
</dbReference>
<evidence type="ECO:0000256" key="6">
    <source>
        <dbReference type="ARBA" id="ARBA00022801"/>
    </source>
</evidence>
<evidence type="ECO:0000256" key="2">
    <source>
        <dbReference type="ARBA" id="ARBA00012552"/>
    </source>
</evidence>
<dbReference type="Pfam" id="PF13959">
    <property type="entry name" value="CTE_SPB4"/>
    <property type="match status" value="1"/>
</dbReference>
<keyword evidence="5 12" id="KW-0547">Nucleotide-binding</keyword>
<evidence type="ECO:0000256" key="7">
    <source>
        <dbReference type="ARBA" id="ARBA00022806"/>
    </source>
</evidence>
<comment type="subcellular location">
    <subcellularLocation>
        <location evidence="1">Nucleus</location>
        <location evidence="1">Nucleolus</location>
    </subcellularLocation>
</comment>
<feature type="compositionally biased region" description="Basic residues" evidence="13">
    <location>
        <begin position="716"/>
        <end position="727"/>
    </location>
</feature>
<feature type="region of interest" description="Disordered" evidence="13">
    <location>
        <begin position="653"/>
        <end position="739"/>
    </location>
</feature>
<keyword evidence="18" id="KW-1185">Reference proteome</keyword>
<dbReference type="PROSITE" id="PS51194">
    <property type="entry name" value="HELICASE_CTER"/>
    <property type="match status" value="1"/>
</dbReference>
<dbReference type="PROSITE" id="PS51192">
    <property type="entry name" value="HELICASE_ATP_BIND_1"/>
    <property type="match status" value="1"/>
</dbReference>
<evidence type="ECO:0000256" key="3">
    <source>
        <dbReference type="ARBA" id="ARBA00022517"/>
    </source>
</evidence>
<organism evidence="17 18">
    <name type="scientific">Polyrhizophydium stewartii</name>
    <dbReference type="NCBI Taxonomy" id="2732419"/>
    <lineage>
        <taxon>Eukaryota</taxon>
        <taxon>Fungi</taxon>
        <taxon>Fungi incertae sedis</taxon>
        <taxon>Chytridiomycota</taxon>
        <taxon>Chytridiomycota incertae sedis</taxon>
        <taxon>Chytridiomycetes</taxon>
        <taxon>Rhizophydiales</taxon>
        <taxon>Rhizophydiales incertae sedis</taxon>
        <taxon>Polyrhizophydium</taxon>
    </lineage>
</organism>
<dbReference type="InterPro" id="IPR050079">
    <property type="entry name" value="DEAD_box_RNA_helicase"/>
</dbReference>
<evidence type="ECO:0000256" key="8">
    <source>
        <dbReference type="ARBA" id="ARBA00022840"/>
    </source>
</evidence>
<dbReference type="GO" id="GO:0003724">
    <property type="term" value="F:RNA helicase activity"/>
    <property type="evidence" value="ECO:0007669"/>
    <property type="project" value="UniProtKB-EC"/>
</dbReference>
<dbReference type="InterPro" id="IPR001650">
    <property type="entry name" value="Helicase_C-like"/>
</dbReference>
<evidence type="ECO:0000259" key="14">
    <source>
        <dbReference type="PROSITE" id="PS51192"/>
    </source>
</evidence>
<feature type="domain" description="Helicase C-terminal" evidence="15">
    <location>
        <begin position="296"/>
        <end position="451"/>
    </location>
</feature>
<keyword evidence="4" id="KW-0698">rRNA processing</keyword>
<accession>A0ABR4N7U3</accession>
<feature type="compositionally biased region" description="Basic and acidic residues" evidence="13">
    <location>
        <begin position="602"/>
        <end position="621"/>
    </location>
</feature>
<name>A0ABR4N7U3_9FUNG</name>
<dbReference type="Pfam" id="PF00271">
    <property type="entry name" value="Helicase_C"/>
    <property type="match status" value="1"/>
</dbReference>
<feature type="domain" description="Helicase ATP-binding" evidence="14">
    <location>
        <begin position="41"/>
        <end position="269"/>
    </location>
</feature>
<proteinExistence type="inferred from homology"/>
<dbReference type="CDD" id="cd18787">
    <property type="entry name" value="SF2_C_DEAD"/>
    <property type="match status" value="1"/>
</dbReference>
<evidence type="ECO:0000313" key="17">
    <source>
        <dbReference type="EMBL" id="KAL2915583.1"/>
    </source>
</evidence>
<dbReference type="InterPro" id="IPR014001">
    <property type="entry name" value="Helicase_ATP-bd"/>
</dbReference>
<keyword evidence="7 12" id="KW-0347">Helicase</keyword>
<evidence type="ECO:0000256" key="12">
    <source>
        <dbReference type="RuleBase" id="RU000492"/>
    </source>
</evidence>
<feature type="compositionally biased region" description="Gly residues" evidence="13">
    <location>
        <begin position="730"/>
        <end position="739"/>
    </location>
</feature>
<dbReference type="InterPro" id="IPR025313">
    <property type="entry name" value="SPB4-like_CTE"/>
</dbReference>
<keyword evidence="6 12" id="KW-0378">Hydrolase</keyword>
<protein>
    <recommendedName>
        <fullName evidence="2">RNA helicase</fullName>
        <ecNumber evidence="2">3.6.4.13</ecNumber>
    </recommendedName>
</protein>
<reference evidence="17 18" key="1">
    <citation type="submission" date="2023-09" db="EMBL/GenBank/DDBJ databases">
        <title>Pangenome analysis of Batrachochytrium dendrobatidis and related Chytrids.</title>
        <authorList>
            <person name="Yacoub M.N."/>
            <person name="Stajich J.E."/>
            <person name="James T.Y."/>
        </authorList>
    </citation>
    <scope>NUCLEOTIDE SEQUENCE [LARGE SCALE GENOMIC DNA]</scope>
    <source>
        <strain evidence="17 18">JEL0888</strain>
    </source>
</reference>
<comment type="catalytic activity">
    <reaction evidence="10">
        <text>ATP + H2O = ADP + phosphate + H(+)</text>
        <dbReference type="Rhea" id="RHEA:13065"/>
        <dbReference type="ChEBI" id="CHEBI:15377"/>
        <dbReference type="ChEBI" id="CHEBI:15378"/>
        <dbReference type="ChEBI" id="CHEBI:30616"/>
        <dbReference type="ChEBI" id="CHEBI:43474"/>
        <dbReference type="ChEBI" id="CHEBI:456216"/>
        <dbReference type="EC" id="3.6.4.13"/>
    </reaction>
</comment>
<dbReference type="Pfam" id="PF00270">
    <property type="entry name" value="DEAD"/>
    <property type="match status" value="2"/>
</dbReference>
<evidence type="ECO:0000256" key="10">
    <source>
        <dbReference type="ARBA" id="ARBA00047984"/>
    </source>
</evidence>
<feature type="domain" description="DEAD-box RNA helicase Q" evidence="16">
    <location>
        <begin position="10"/>
        <end position="38"/>
    </location>
</feature>
<dbReference type="Gene3D" id="3.40.50.300">
    <property type="entry name" value="P-loop containing nucleotide triphosphate hydrolases"/>
    <property type="match status" value="2"/>
</dbReference>
<gene>
    <name evidence="17" type="primary">SPB4</name>
    <name evidence="17" type="ORF">HK105_204767</name>
</gene>
<evidence type="ECO:0000256" key="4">
    <source>
        <dbReference type="ARBA" id="ARBA00022552"/>
    </source>
</evidence>
<feature type="region of interest" description="Disordered" evidence="13">
    <location>
        <begin position="554"/>
        <end position="624"/>
    </location>
</feature>
<dbReference type="InterPro" id="IPR011545">
    <property type="entry name" value="DEAD/DEAH_box_helicase_dom"/>
</dbReference>
<comment type="caution">
    <text evidence="17">The sequence shown here is derived from an EMBL/GenBank/DDBJ whole genome shotgun (WGS) entry which is preliminary data.</text>
</comment>
<dbReference type="InterPro" id="IPR014014">
    <property type="entry name" value="RNA_helicase_DEAD_Q_motif"/>
</dbReference>
<dbReference type="InterPro" id="IPR027417">
    <property type="entry name" value="P-loop_NTPase"/>
</dbReference>
<dbReference type="SMART" id="SM00490">
    <property type="entry name" value="HELICc"/>
    <property type="match status" value="1"/>
</dbReference>
<dbReference type="SMART" id="SM01178">
    <property type="entry name" value="DUF4217"/>
    <property type="match status" value="1"/>
</dbReference>
<dbReference type="CDD" id="cd17960">
    <property type="entry name" value="DEADc_DDX55"/>
    <property type="match status" value="1"/>
</dbReference>
<dbReference type="PANTHER" id="PTHR47959">
    <property type="entry name" value="ATP-DEPENDENT RNA HELICASE RHLE-RELATED"/>
    <property type="match status" value="1"/>
</dbReference>
<feature type="compositionally biased region" description="Basic and acidic residues" evidence="13">
    <location>
        <begin position="576"/>
        <end position="591"/>
    </location>
</feature>